<protein>
    <submittedName>
        <fullName evidence="2">DUF2249 domain-containing protein</fullName>
    </submittedName>
</protein>
<evidence type="ECO:0000313" key="2">
    <source>
        <dbReference type="EMBL" id="QEL55057.1"/>
    </source>
</evidence>
<dbReference type="AlphaFoldDB" id="A0A5C1DGH9"/>
<feature type="domain" description="DUF2249" evidence="1">
    <location>
        <begin position="3"/>
        <end position="60"/>
    </location>
</feature>
<evidence type="ECO:0000259" key="1">
    <source>
        <dbReference type="Pfam" id="PF10006"/>
    </source>
</evidence>
<organism evidence="2 3">
    <name type="scientific">Chromobacterium paludis</name>
    <dbReference type="NCBI Taxonomy" id="2605945"/>
    <lineage>
        <taxon>Bacteria</taxon>
        <taxon>Pseudomonadati</taxon>
        <taxon>Pseudomonadota</taxon>
        <taxon>Betaproteobacteria</taxon>
        <taxon>Neisseriales</taxon>
        <taxon>Chromobacteriaceae</taxon>
        <taxon>Chromobacterium</taxon>
    </lineage>
</organism>
<dbReference type="EMBL" id="CP043473">
    <property type="protein sequence ID" value="QEL55057.1"/>
    <property type="molecule type" value="Genomic_DNA"/>
</dbReference>
<dbReference type="InterPro" id="IPR018720">
    <property type="entry name" value="DUF2249"/>
</dbReference>
<dbReference type="Proteomes" id="UP000322079">
    <property type="component" value="Chromosome"/>
</dbReference>
<gene>
    <name evidence="2" type="ORF">FYK34_05495</name>
</gene>
<dbReference type="KEGG" id="chrm:FYK34_05495"/>
<evidence type="ECO:0000313" key="3">
    <source>
        <dbReference type="Proteomes" id="UP000322079"/>
    </source>
</evidence>
<sequence length="70" mass="7862">MPVDLRQLAPPEPMEIILQRAETMGEGGAEQFILPHFPAPLLPLLDRMNGVRYHFELYGDGGVLMCLERA</sequence>
<accession>A0A5C1DGH9</accession>
<keyword evidence="3" id="KW-1185">Reference proteome</keyword>
<dbReference type="Pfam" id="PF10006">
    <property type="entry name" value="DUF2249"/>
    <property type="match status" value="1"/>
</dbReference>
<proteinExistence type="predicted"/>
<name>A0A5C1DGH9_9NEIS</name>
<reference evidence="2 3" key="1">
    <citation type="submission" date="2019-08" db="EMBL/GenBank/DDBJ databases">
        <title>Chromobacterium paludis, a novel bacterium isolated from a Maryland marsh pond.</title>
        <authorList>
            <person name="Blackburn M.B."/>
            <person name="Gundersen-Rindal D.E."/>
        </authorList>
    </citation>
    <scope>NUCLEOTIDE SEQUENCE [LARGE SCALE GENOMIC DNA]</scope>
    <source>
        <strain evidence="3">IIBBL 257-1</strain>
    </source>
</reference>
<dbReference type="RefSeq" id="WP_149295428.1">
    <property type="nucleotide sequence ID" value="NZ_CP043473.1"/>
</dbReference>